<sequence length="201" mass="22238">MQLSGTVLFAGLAAVAMAANPTVYLIRHGEKPPNDGTGLSPRGEQRAQCLRNVFGAASQYNIKYILAQTPKDSEFSLSLFAHDSPRSTRKDVHMLTEALDGKRARPYLTVKPLADDLGLTVDTSCDRDDEKCVQKAVDKFKGNGNILICWEHDQLNNLAEELGAKDVANYPDEAYDLIWTQPYDYKKITAMTSERCPGLDV</sequence>
<name>A0ACC1MHD1_9PEZI</name>
<keyword evidence="2" id="KW-1185">Reference proteome</keyword>
<gene>
    <name evidence="1" type="ORF">NUW58_g10666</name>
</gene>
<dbReference type="EMBL" id="JAPDGR010005119">
    <property type="protein sequence ID" value="KAJ2966425.1"/>
    <property type="molecule type" value="Genomic_DNA"/>
</dbReference>
<proteinExistence type="predicted"/>
<accession>A0ACC1MHD1</accession>
<reference evidence="1" key="1">
    <citation type="submission" date="2022-10" db="EMBL/GenBank/DDBJ databases">
        <title>Genome Sequence of Xylaria curta.</title>
        <authorList>
            <person name="Buettner E."/>
        </authorList>
    </citation>
    <scope>NUCLEOTIDE SEQUENCE</scope>
    <source>
        <strain evidence="1">Babe10</strain>
    </source>
</reference>
<evidence type="ECO:0000313" key="2">
    <source>
        <dbReference type="Proteomes" id="UP001143856"/>
    </source>
</evidence>
<protein>
    <submittedName>
        <fullName evidence="1">Uncharacterized protein</fullName>
    </submittedName>
</protein>
<dbReference type="Proteomes" id="UP001143856">
    <property type="component" value="Unassembled WGS sequence"/>
</dbReference>
<evidence type="ECO:0000313" key="1">
    <source>
        <dbReference type="EMBL" id="KAJ2966425.1"/>
    </source>
</evidence>
<organism evidence="1 2">
    <name type="scientific">Xylaria curta</name>
    <dbReference type="NCBI Taxonomy" id="42375"/>
    <lineage>
        <taxon>Eukaryota</taxon>
        <taxon>Fungi</taxon>
        <taxon>Dikarya</taxon>
        <taxon>Ascomycota</taxon>
        <taxon>Pezizomycotina</taxon>
        <taxon>Sordariomycetes</taxon>
        <taxon>Xylariomycetidae</taxon>
        <taxon>Xylariales</taxon>
        <taxon>Xylariaceae</taxon>
        <taxon>Xylaria</taxon>
    </lineage>
</organism>
<comment type="caution">
    <text evidence="1">The sequence shown here is derived from an EMBL/GenBank/DDBJ whole genome shotgun (WGS) entry which is preliminary data.</text>
</comment>